<proteinExistence type="predicted"/>
<evidence type="ECO:0000256" key="1">
    <source>
        <dbReference type="ARBA" id="ARBA00023002"/>
    </source>
</evidence>
<reference evidence="4" key="1">
    <citation type="submission" date="2018-12" db="EMBL/GenBank/DDBJ databases">
        <title>Tengunoibacter tsumagoiensis gen. nov., sp. nov., Dictyobacter kobayashii sp. nov., D. alpinus sp. nov., and D. joshuensis sp. nov. and description of Dictyobacteraceae fam. nov. within the order Ktedonobacterales isolated from Tengu-no-mugimeshi.</title>
        <authorList>
            <person name="Wang C.M."/>
            <person name="Zheng Y."/>
            <person name="Sakai Y."/>
            <person name="Toyoda A."/>
            <person name="Minakuchi Y."/>
            <person name="Abe K."/>
            <person name="Yokota A."/>
            <person name="Yabe S."/>
        </authorList>
    </citation>
    <scope>NUCLEOTIDE SEQUENCE [LARGE SCALE GENOMIC DNA]</scope>
    <source>
        <strain evidence="4">Uno11</strain>
    </source>
</reference>
<dbReference type="InterPro" id="IPR036661">
    <property type="entry name" value="Luciferase-like_sf"/>
</dbReference>
<protein>
    <submittedName>
        <fullName evidence="3">LLM class F420-dependent oxidoreductase</fullName>
    </submittedName>
</protein>
<dbReference type="InterPro" id="IPR011251">
    <property type="entry name" value="Luciferase-like_dom"/>
</dbReference>
<organism evidence="3 4">
    <name type="scientific">Dictyobacter kobayashii</name>
    <dbReference type="NCBI Taxonomy" id="2014872"/>
    <lineage>
        <taxon>Bacteria</taxon>
        <taxon>Bacillati</taxon>
        <taxon>Chloroflexota</taxon>
        <taxon>Ktedonobacteria</taxon>
        <taxon>Ktedonobacterales</taxon>
        <taxon>Dictyobacteraceae</taxon>
        <taxon>Dictyobacter</taxon>
    </lineage>
</organism>
<dbReference type="PANTHER" id="PTHR43244:SF1">
    <property type="entry name" value="5,10-METHYLENETETRAHYDROMETHANOPTERIN REDUCTASE"/>
    <property type="match status" value="1"/>
</dbReference>
<dbReference type="SUPFAM" id="SSF51679">
    <property type="entry name" value="Bacterial luciferase-like"/>
    <property type="match status" value="1"/>
</dbReference>
<evidence type="ECO:0000313" key="3">
    <source>
        <dbReference type="EMBL" id="GCE20148.1"/>
    </source>
</evidence>
<dbReference type="InterPro" id="IPR050564">
    <property type="entry name" value="F420-G6PD/mer"/>
</dbReference>
<dbReference type="AlphaFoldDB" id="A0A402ALS2"/>
<evidence type="ECO:0000259" key="2">
    <source>
        <dbReference type="Pfam" id="PF00296"/>
    </source>
</evidence>
<gene>
    <name evidence="3" type="ORF">KDK_39480</name>
</gene>
<dbReference type="CDD" id="cd01097">
    <property type="entry name" value="Tetrahydromethanopterin_reductase"/>
    <property type="match status" value="1"/>
</dbReference>
<keyword evidence="1" id="KW-0560">Oxidoreductase</keyword>
<dbReference type="GO" id="GO:0016705">
    <property type="term" value="F:oxidoreductase activity, acting on paired donors, with incorporation or reduction of molecular oxygen"/>
    <property type="evidence" value="ECO:0007669"/>
    <property type="project" value="InterPro"/>
</dbReference>
<dbReference type="Gene3D" id="3.20.20.30">
    <property type="entry name" value="Luciferase-like domain"/>
    <property type="match status" value="1"/>
</dbReference>
<feature type="domain" description="Luciferase-like" evidence="2">
    <location>
        <begin position="15"/>
        <end position="290"/>
    </location>
</feature>
<dbReference type="EMBL" id="BIFS01000001">
    <property type="protein sequence ID" value="GCE20148.1"/>
    <property type="molecule type" value="Genomic_DNA"/>
</dbReference>
<dbReference type="Pfam" id="PF00296">
    <property type="entry name" value="Bac_luciferase"/>
    <property type="match status" value="1"/>
</dbReference>
<accession>A0A402ALS2</accession>
<dbReference type="Proteomes" id="UP000287188">
    <property type="component" value="Unassembled WGS sequence"/>
</dbReference>
<keyword evidence="4" id="KW-1185">Reference proteome</keyword>
<dbReference type="OrthoDB" id="3284378at2"/>
<evidence type="ECO:0000313" key="4">
    <source>
        <dbReference type="Proteomes" id="UP000287188"/>
    </source>
</evidence>
<dbReference type="RefSeq" id="WP_126551865.1">
    <property type="nucleotide sequence ID" value="NZ_BIFS01000001.1"/>
</dbReference>
<comment type="caution">
    <text evidence="3">The sequence shown here is derived from an EMBL/GenBank/DDBJ whole genome shotgun (WGS) entry which is preliminary data.</text>
</comment>
<sequence>MTTSFPVGVAIFPPTVQKVIASIKRAEQAGISMAWVPSWPVGPDAMSIVTAAAVQTISIGLGTGISITYPCHPLTRVNEALVMAELAPERFRLGVGASHQPAIEGQYGLEFGKPIAHMREYVTVLRGLLWEGHIAFNGEYYHVHADLPPMISPPRFPIVLATLRKNMLRLAGEVSDGAMLIWSPLSYVRSIALPALEEGARLANRPRPPLIVSAPIVLDKDFGTVRQIAQAAFSVYSSFPTYRKMFAEAGYPLTPDGKLTDELIHELFIYGDEDTIRKRLYAMHDAGVDEILTAISPLKNSEREESAILEILASL</sequence>
<name>A0A402ALS2_9CHLR</name>
<dbReference type="PANTHER" id="PTHR43244">
    <property type="match status" value="1"/>
</dbReference>